<accession>A0AAU9UQ51</accession>
<feature type="compositionally biased region" description="Low complexity" evidence="1">
    <location>
        <begin position="207"/>
        <end position="219"/>
    </location>
</feature>
<organism evidence="2 3">
    <name type="scientific">Euphydryas editha</name>
    <name type="common">Edith's checkerspot</name>
    <dbReference type="NCBI Taxonomy" id="104508"/>
    <lineage>
        <taxon>Eukaryota</taxon>
        <taxon>Metazoa</taxon>
        <taxon>Ecdysozoa</taxon>
        <taxon>Arthropoda</taxon>
        <taxon>Hexapoda</taxon>
        <taxon>Insecta</taxon>
        <taxon>Pterygota</taxon>
        <taxon>Neoptera</taxon>
        <taxon>Endopterygota</taxon>
        <taxon>Lepidoptera</taxon>
        <taxon>Glossata</taxon>
        <taxon>Ditrysia</taxon>
        <taxon>Papilionoidea</taxon>
        <taxon>Nymphalidae</taxon>
        <taxon>Nymphalinae</taxon>
        <taxon>Euphydryas</taxon>
    </lineage>
</organism>
<dbReference type="Proteomes" id="UP001153954">
    <property type="component" value="Unassembled WGS sequence"/>
</dbReference>
<comment type="caution">
    <text evidence="2">The sequence shown here is derived from an EMBL/GenBank/DDBJ whole genome shotgun (WGS) entry which is preliminary data.</text>
</comment>
<dbReference type="EMBL" id="CAKOGL010000022">
    <property type="protein sequence ID" value="CAH2100232.1"/>
    <property type="molecule type" value="Genomic_DNA"/>
</dbReference>
<proteinExistence type="predicted"/>
<name>A0AAU9UQ51_EUPED</name>
<feature type="region of interest" description="Disordered" evidence="1">
    <location>
        <begin position="95"/>
        <end position="117"/>
    </location>
</feature>
<gene>
    <name evidence="2" type="ORF">EEDITHA_LOCUS15123</name>
</gene>
<sequence>MSQALSPNSTATCDEQGRRRSVFYVPLFESFDNYLPLTPEEKEAIICGHNIDDVPVKPKRRNTELGRMQVPSHGDLSLIETENITVCPKSRYRRPLSSRMNSSEGLTREDQRDLTSPKLVAESTLLRHSKPRLRSITSSEQRYDRIYSPLATSMSSNRLNSSTSSITARLPSKHPIRTSNLSLIPDSPKLLSPVKEKSKTLPQNLNTSSPIRGSSSSTSIFKTPKITVTPESPNKSPGKMTGLNFIRRSRSTKLSRSNSLLRSITARHIEEGLEDNNTIVTDLTENYDKFVIDHGGEREVIGALIKKNEEQVANSPLSIRRAYLDVEDDVAVHSGKIIAIDLTELLNINLA</sequence>
<dbReference type="AlphaFoldDB" id="A0AAU9UQ51"/>
<evidence type="ECO:0000256" key="1">
    <source>
        <dbReference type="SAM" id="MobiDB-lite"/>
    </source>
</evidence>
<reference evidence="2" key="1">
    <citation type="submission" date="2022-03" db="EMBL/GenBank/DDBJ databases">
        <authorList>
            <person name="Tunstrom K."/>
        </authorList>
    </citation>
    <scope>NUCLEOTIDE SEQUENCE</scope>
</reference>
<feature type="compositionally biased region" description="Basic and acidic residues" evidence="1">
    <location>
        <begin position="106"/>
        <end position="115"/>
    </location>
</feature>
<protein>
    <submittedName>
        <fullName evidence="2">Uncharacterized protein</fullName>
    </submittedName>
</protein>
<feature type="region of interest" description="Disordered" evidence="1">
    <location>
        <begin position="154"/>
        <end position="219"/>
    </location>
</feature>
<evidence type="ECO:0000313" key="3">
    <source>
        <dbReference type="Proteomes" id="UP001153954"/>
    </source>
</evidence>
<keyword evidence="3" id="KW-1185">Reference proteome</keyword>
<evidence type="ECO:0000313" key="2">
    <source>
        <dbReference type="EMBL" id="CAH2100232.1"/>
    </source>
</evidence>
<feature type="compositionally biased region" description="Low complexity" evidence="1">
    <location>
        <begin position="154"/>
        <end position="165"/>
    </location>
</feature>